<dbReference type="InterPro" id="IPR036772">
    <property type="entry name" value="SRCR-like_dom_sf"/>
</dbReference>
<evidence type="ECO:0000256" key="1">
    <source>
        <dbReference type="ARBA" id="ARBA00004613"/>
    </source>
</evidence>
<dbReference type="SMART" id="SM00202">
    <property type="entry name" value="SR"/>
    <property type="match status" value="1"/>
</dbReference>
<proteinExistence type="inferred from homology"/>
<evidence type="ECO:0000259" key="9">
    <source>
        <dbReference type="PROSITE" id="PS50287"/>
    </source>
</evidence>
<dbReference type="PROSITE" id="PS50287">
    <property type="entry name" value="SRCR_2"/>
    <property type="match status" value="1"/>
</dbReference>
<feature type="domain" description="SRCR" evidence="9">
    <location>
        <begin position="618"/>
        <end position="720"/>
    </location>
</feature>
<evidence type="ECO:0000313" key="11">
    <source>
        <dbReference type="Proteomes" id="UP000694388"/>
    </source>
</evidence>
<keyword evidence="6" id="KW-0325">Glycoprotein</keyword>
<dbReference type="AlphaFoldDB" id="A0A8C4RAJ6"/>
<dbReference type="InterPro" id="IPR011041">
    <property type="entry name" value="Quinoprot_gluc/sorb_DH_b-prop"/>
</dbReference>
<dbReference type="SUPFAM" id="SSF50952">
    <property type="entry name" value="Soluble quinoprotein glucose dehydrogenase"/>
    <property type="match status" value="1"/>
</dbReference>
<dbReference type="PANTHER" id="PTHR19328">
    <property type="entry name" value="HEDGEHOG-INTERACTING PROTEIN"/>
    <property type="match status" value="1"/>
</dbReference>
<dbReference type="OMA" id="YSVEVRY"/>
<dbReference type="InterPro" id="IPR012938">
    <property type="entry name" value="Glc/Sorbosone_DH"/>
</dbReference>
<evidence type="ECO:0000256" key="3">
    <source>
        <dbReference type="ARBA" id="ARBA00022525"/>
    </source>
</evidence>
<dbReference type="Pfam" id="PF00530">
    <property type="entry name" value="SRCR"/>
    <property type="match status" value="1"/>
</dbReference>
<dbReference type="InterPro" id="IPR001190">
    <property type="entry name" value="SRCR"/>
</dbReference>
<protein>
    <submittedName>
        <fullName evidence="10">HHIP like 1</fullName>
    </submittedName>
</protein>
<reference evidence="10" key="2">
    <citation type="submission" date="2025-09" db="UniProtKB">
        <authorList>
            <consortium name="Ensembl"/>
        </authorList>
    </citation>
    <scope>IDENTIFICATION</scope>
</reference>
<dbReference type="SUPFAM" id="SSF56487">
    <property type="entry name" value="SRCR-like"/>
    <property type="match status" value="1"/>
</dbReference>
<dbReference type="PANTHER" id="PTHR19328:SF75">
    <property type="entry name" value="ALDOSE SUGAR DEHYDROGENASE YLII"/>
    <property type="match status" value="1"/>
</dbReference>
<evidence type="ECO:0000256" key="7">
    <source>
        <dbReference type="PROSITE-ProRule" id="PRU00196"/>
    </source>
</evidence>
<sequence length="729" mass="81523">MSTPRVVIWSLLMVLLVLWADPCLPHPQCLDFKPPFKPQPSLSFCGAFDYGDFGCCNVEHDQRIERHFWSLAEQLPHDSYSECGGYLRDILCQECSPYAAHLYDAEDVSTPQRSLPGLCVAYCHQILHRCRSIFELLLEPRHVRRLLSRDDGAAVCHHLKLHDIDYCFPGVVNNPRLYASLGLVLPGSGGCMQLCLQEVANGLRNPVAMVHAGDGSHRYFVAEQVGIVWAYLHNGSRLARPFLNISEAVLTSPWEGDERGFLGLVFHPNYIHNGKLYVYYSVSSSGGREMIRISEFLVMPDDPNRVDPKSERHMLEVDEPAANHNGGQLLFGDDGFLYIFTGDGGMAGDPFGKFGNAQNKSTLLGKVLRIDVNDNNVGPPYRIPFTNPFVHEPLARPEVYAYGARNMWRCSFDRGDATTGSGHGRLFCGDVGQNKYEEIDIVVRGGNYGWRAREGFSCYDRKLCRNSTLEDILPIYAYGHSVGKSVTGGHVYRGCESPNLNGIYIFADFMSGAMMGLQENSEGTWEKQDICMGAGQTCMFPAGESFTKLVLSTTHVSVYKYFRRASPGTCAYEPKHVAVKGALIDFVPRECKFEKIFLLKKKDKQRRARKRKPHEGAVRLVGAGRRKHQGKVEVYAGGKWGSVCDDLWSLPAAHVVCRQLGFPEAARALKRTTFVSAVQRPFLLDDVICEGRERSLLDCRHQALGKHNCLEGEDAGVECRTSDTDRTRN</sequence>
<dbReference type="Proteomes" id="UP000694388">
    <property type="component" value="Unplaced"/>
</dbReference>
<dbReference type="PROSITE" id="PS00420">
    <property type="entry name" value="SRCR_1"/>
    <property type="match status" value="1"/>
</dbReference>
<accession>A0A8C4RAJ6</accession>
<dbReference type="PRINTS" id="PR00258">
    <property type="entry name" value="SPERACTRCPTR"/>
</dbReference>
<dbReference type="GO" id="GO:0016020">
    <property type="term" value="C:membrane"/>
    <property type="evidence" value="ECO:0007669"/>
    <property type="project" value="InterPro"/>
</dbReference>
<feature type="chain" id="PRO_5046216660" evidence="8">
    <location>
        <begin position="26"/>
        <end position="729"/>
    </location>
</feature>
<keyword evidence="11" id="KW-1185">Reference proteome</keyword>
<dbReference type="GO" id="GO:0005576">
    <property type="term" value="C:extracellular region"/>
    <property type="evidence" value="ECO:0007669"/>
    <property type="project" value="UniProtKB-SubCell"/>
</dbReference>
<keyword evidence="3" id="KW-0964">Secreted</keyword>
<feature type="disulfide bond" evidence="7">
    <location>
        <begin position="689"/>
        <end position="699"/>
    </location>
</feature>
<reference evidence="10" key="1">
    <citation type="submission" date="2025-08" db="UniProtKB">
        <authorList>
            <consortium name="Ensembl"/>
        </authorList>
    </citation>
    <scope>IDENTIFICATION</scope>
</reference>
<organism evidence="10 11">
    <name type="scientific">Eptatretus burgeri</name>
    <name type="common">Inshore hagfish</name>
    <dbReference type="NCBI Taxonomy" id="7764"/>
    <lineage>
        <taxon>Eukaryota</taxon>
        <taxon>Metazoa</taxon>
        <taxon>Chordata</taxon>
        <taxon>Craniata</taxon>
        <taxon>Vertebrata</taxon>
        <taxon>Cyclostomata</taxon>
        <taxon>Myxini</taxon>
        <taxon>Myxiniformes</taxon>
        <taxon>Myxinidae</taxon>
        <taxon>Eptatretinae</taxon>
        <taxon>Eptatretus</taxon>
    </lineage>
</organism>
<comment type="caution">
    <text evidence="7">Lacks conserved residue(s) required for the propagation of feature annotation.</text>
</comment>
<dbReference type="Pfam" id="PF07995">
    <property type="entry name" value="GSDH"/>
    <property type="match status" value="1"/>
</dbReference>
<evidence type="ECO:0000256" key="8">
    <source>
        <dbReference type="SAM" id="SignalP"/>
    </source>
</evidence>
<dbReference type="Ensembl" id="ENSEBUT00000027227.1">
    <property type="protein sequence ID" value="ENSEBUP00000026651.1"/>
    <property type="gene ID" value="ENSEBUG00000016409.1"/>
</dbReference>
<dbReference type="Gene3D" id="2.120.10.30">
    <property type="entry name" value="TolB, C-terminal domain"/>
    <property type="match status" value="1"/>
</dbReference>
<evidence type="ECO:0000313" key="10">
    <source>
        <dbReference type="Ensembl" id="ENSEBUP00000026651.1"/>
    </source>
</evidence>
<evidence type="ECO:0000256" key="2">
    <source>
        <dbReference type="ARBA" id="ARBA00010658"/>
    </source>
</evidence>
<dbReference type="InterPro" id="IPR018143">
    <property type="entry name" value="Folate_rcpt-like"/>
</dbReference>
<dbReference type="Gene3D" id="3.10.250.10">
    <property type="entry name" value="SRCR-like domain"/>
    <property type="match status" value="1"/>
</dbReference>
<keyword evidence="5 7" id="KW-1015">Disulfide bond</keyword>
<name>A0A8C4RAJ6_EPTBU</name>
<comment type="similarity">
    <text evidence="2">Belongs to the HHIP family.</text>
</comment>
<comment type="subcellular location">
    <subcellularLocation>
        <location evidence="1">Secreted</location>
    </subcellularLocation>
</comment>
<evidence type="ECO:0000256" key="6">
    <source>
        <dbReference type="ARBA" id="ARBA00023180"/>
    </source>
</evidence>
<dbReference type="InterPro" id="IPR011042">
    <property type="entry name" value="6-blade_b-propeller_TolB-like"/>
</dbReference>
<feature type="signal peptide" evidence="8">
    <location>
        <begin position="1"/>
        <end position="25"/>
    </location>
</feature>
<dbReference type="Pfam" id="PF03024">
    <property type="entry name" value="Folate_rec"/>
    <property type="match status" value="1"/>
</dbReference>
<evidence type="ECO:0000256" key="4">
    <source>
        <dbReference type="ARBA" id="ARBA00022729"/>
    </source>
</evidence>
<keyword evidence="4 8" id="KW-0732">Signal</keyword>
<dbReference type="GeneTree" id="ENSGT00940000162083"/>
<evidence type="ECO:0000256" key="5">
    <source>
        <dbReference type="ARBA" id="ARBA00023157"/>
    </source>
</evidence>